<keyword evidence="3" id="KW-1185">Reference proteome</keyword>
<dbReference type="EMBL" id="AP023355">
    <property type="protein sequence ID" value="BCJ33307.1"/>
    <property type="molecule type" value="Genomic_DNA"/>
</dbReference>
<evidence type="ECO:0000256" key="1">
    <source>
        <dbReference type="SAM" id="MobiDB-lite"/>
    </source>
</evidence>
<protein>
    <submittedName>
        <fullName evidence="2">Uncharacterized protein</fullName>
    </submittedName>
</protein>
<evidence type="ECO:0000313" key="3">
    <source>
        <dbReference type="Proteomes" id="UP000611640"/>
    </source>
</evidence>
<reference evidence="2 3" key="1">
    <citation type="submission" date="2020-08" db="EMBL/GenBank/DDBJ databases">
        <title>Whole genome shotgun sequence of Actinocatenispora thailandica NBRC 105041.</title>
        <authorList>
            <person name="Komaki H."/>
            <person name="Tamura T."/>
        </authorList>
    </citation>
    <scope>NUCLEOTIDE SEQUENCE [LARGE SCALE GENOMIC DNA]</scope>
    <source>
        <strain evidence="2 3">NBRC 105041</strain>
    </source>
</reference>
<sequence length="225" mass="24193">MRTEPENRPGRVLVVGRSPQVLTDTVDLLRANGYSADATNRFGQVVDDYDVSALDVLVFGGMVPAETKEQLRATVRDRNPRVVFVQGLAGIPGLISAQVQAATTTEPPAIGAVGYDPDQRTVRFTLREPAHVTVAAWWLTSVVPPEPRSASMRVLDERRPAGSHTVALPERVPSTASFAALTVGSFARVFTVGPMPTAVTRLAPASATDNRLPPVREVTTRSDDQ</sequence>
<gene>
    <name evidence="2" type="ORF">Athai_08100</name>
</gene>
<dbReference type="KEGG" id="atl:Athai_08100"/>
<accession>A0A7R7HUR6</accession>
<name>A0A7R7HUR6_9ACTN</name>
<proteinExistence type="predicted"/>
<dbReference type="Proteomes" id="UP000611640">
    <property type="component" value="Chromosome"/>
</dbReference>
<evidence type="ECO:0000313" key="2">
    <source>
        <dbReference type="EMBL" id="BCJ33307.1"/>
    </source>
</evidence>
<feature type="region of interest" description="Disordered" evidence="1">
    <location>
        <begin position="205"/>
        <end position="225"/>
    </location>
</feature>
<organism evidence="2 3">
    <name type="scientific">Actinocatenispora thailandica</name>
    <dbReference type="NCBI Taxonomy" id="227318"/>
    <lineage>
        <taxon>Bacteria</taxon>
        <taxon>Bacillati</taxon>
        <taxon>Actinomycetota</taxon>
        <taxon>Actinomycetes</taxon>
        <taxon>Micromonosporales</taxon>
        <taxon>Micromonosporaceae</taxon>
        <taxon>Actinocatenispora</taxon>
    </lineage>
</organism>
<dbReference type="RefSeq" id="WP_203960221.1">
    <property type="nucleotide sequence ID" value="NZ_AP023355.1"/>
</dbReference>
<dbReference type="AlphaFoldDB" id="A0A7R7HUR6"/>